<dbReference type="InterPro" id="IPR025486">
    <property type="entry name" value="DUF4378"/>
</dbReference>
<dbReference type="Pfam" id="PF14383">
    <property type="entry name" value="VARLMGL"/>
    <property type="match status" value="1"/>
</dbReference>
<sequence length="769" mass="86203">MARFTVMVRSILMKVEKKRQKRGLLHLFDWNGKSRKKLFSNNPALPEGTEQGNGIAENMAKLQSNTIGADDNRASSSNKGSSDFSCASSVTSDEGHGTRGPGIVARLMGLGSMPNSNACEPCSAAVFDSRMLRSSQYNESSRDMWREYHSRDDFNIPNNKLEMFQWNHQESRPHKSLNRPIERFRTEMLPLKSAKSTPKTHHKLLSPIRSPGFISTKNEAYIVQAAAKMIESSPRAAGKEKLSSIRPSSVPLRIRNLKQEMEAGQTARKHEKSNDPNAVKCMNGRGISKSHGEPRVMSAPYEPERNGDRPKQPLRSQSARQRTLQNNTSESRTINVLRHNNQKQNHVSNIDSSTSKSSVSNQRGKRTHAMYNSNRMVNKVVVDPETGLTKMNSAATDSTKELSSSKPKNASWKKRPVNADDHIDKIVSNDVWFTKDEKYIKCNVAIDGCLNGGADNMKQGMDVVSFTFKSPLSKHRPDPQSSNPVSENINSCGLGSLSNDDQSAFRDSIFSSSGLNIIGSDVLSVLLEQKLRELSYRVDSSHCNLIREEYSASALRNPLPTLNVVHTTLEEQNRLLQFSFEKAKLDSRDDTGCSTIDDLKLNVNKKWQQSEEREDQNNCANSNEDGQVLDCLHQGPGNNHSSFSKAQEASDWLSMEESLQEEGNEELSDSASSKPRAYASGFHKVGAFTPIAFKESNDWELDYVRYILSNIELTLKDFALGKNPTVIDPDLFDQLEYQKSEPEENEEEQSKLGRKLLFDCVSEFLDFKM</sequence>
<evidence type="ECO:0008006" key="6">
    <source>
        <dbReference type="Google" id="ProtNLM"/>
    </source>
</evidence>
<dbReference type="PANTHER" id="PTHR21726:SF57">
    <property type="entry name" value="SERINE-RICH ADHESIN FOR PLATELETS-LIKE PROTEIN"/>
    <property type="match status" value="1"/>
</dbReference>
<feature type="compositionally biased region" description="Basic and acidic residues" evidence="1">
    <location>
        <begin position="302"/>
        <end position="311"/>
    </location>
</feature>
<dbReference type="InterPro" id="IPR032795">
    <property type="entry name" value="DUF3741-assoc"/>
</dbReference>
<dbReference type="PANTHER" id="PTHR21726">
    <property type="entry name" value="PHOSPHATIDYLINOSITOL N-ACETYLGLUCOSAMINYLTRANSFERASE SUBUNIT P DOWN SYNDROME CRITICAL REGION PROTEIN 5 -RELATED"/>
    <property type="match status" value="1"/>
</dbReference>
<comment type="caution">
    <text evidence="4">The sequence shown here is derived from an EMBL/GenBank/DDBJ whole genome shotgun (WGS) entry which is preliminary data.</text>
</comment>
<keyword evidence="5" id="KW-1185">Reference proteome</keyword>
<evidence type="ECO:0000256" key="1">
    <source>
        <dbReference type="SAM" id="MobiDB-lite"/>
    </source>
</evidence>
<protein>
    <recommendedName>
        <fullName evidence="6">DUF3741 domain-containing protein</fullName>
    </recommendedName>
</protein>
<gene>
    <name evidence="4" type="ORF">HS088_TW12G01112</name>
</gene>
<proteinExistence type="predicted"/>
<feature type="region of interest" description="Disordered" evidence="1">
    <location>
        <begin position="392"/>
        <end position="415"/>
    </location>
</feature>
<feature type="region of interest" description="Disordered" evidence="1">
    <location>
        <begin position="607"/>
        <end position="673"/>
    </location>
</feature>
<feature type="region of interest" description="Disordered" evidence="1">
    <location>
        <begin position="68"/>
        <end position="100"/>
    </location>
</feature>
<evidence type="ECO:0000259" key="3">
    <source>
        <dbReference type="Pfam" id="PF14383"/>
    </source>
</evidence>
<feature type="domain" description="DUF4378" evidence="2">
    <location>
        <begin position="700"/>
        <end position="766"/>
    </location>
</feature>
<feature type="compositionally biased region" description="Acidic residues" evidence="1">
    <location>
        <begin position="658"/>
        <end position="668"/>
    </location>
</feature>
<evidence type="ECO:0000313" key="4">
    <source>
        <dbReference type="EMBL" id="KAF5739900.1"/>
    </source>
</evidence>
<reference evidence="4 5" key="1">
    <citation type="journal article" date="2020" name="Nat. Commun.">
        <title>Genome of Tripterygium wilfordii and identification of cytochrome P450 involved in triptolide biosynthesis.</title>
        <authorList>
            <person name="Tu L."/>
            <person name="Su P."/>
            <person name="Zhang Z."/>
            <person name="Gao L."/>
            <person name="Wang J."/>
            <person name="Hu T."/>
            <person name="Zhou J."/>
            <person name="Zhang Y."/>
            <person name="Zhao Y."/>
            <person name="Liu Y."/>
            <person name="Song Y."/>
            <person name="Tong Y."/>
            <person name="Lu Y."/>
            <person name="Yang J."/>
            <person name="Xu C."/>
            <person name="Jia M."/>
            <person name="Peters R.J."/>
            <person name="Huang L."/>
            <person name="Gao W."/>
        </authorList>
    </citation>
    <scope>NUCLEOTIDE SEQUENCE [LARGE SCALE GENOMIC DNA]</scope>
    <source>
        <strain evidence="5">cv. XIE 37</strain>
        <tissue evidence="4">Leaf</tissue>
    </source>
</reference>
<dbReference type="EMBL" id="JAAARO010000012">
    <property type="protein sequence ID" value="KAF5739900.1"/>
    <property type="molecule type" value="Genomic_DNA"/>
</dbReference>
<feature type="compositionally biased region" description="Polar residues" evidence="1">
    <location>
        <begin position="314"/>
        <end position="362"/>
    </location>
</feature>
<dbReference type="Proteomes" id="UP000593562">
    <property type="component" value="Unassembled WGS sequence"/>
</dbReference>
<dbReference type="FunCoup" id="A0A7J7D0R5">
    <property type="interactions" value="3028"/>
</dbReference>
<feature type="compositionally biased region" description="Polar residues" evidence="1">
    <location>
        <begin position="392"/>
        <end position="408"/>
    </location>
</feature>
<feature type="compositionally biased region" description="Polar residues" evidence="1">
    <location>
        <begin position="74"/>
        <end position="92"/>
    </location>
</feature>
<accession>A0A7J7D0R5</accession>
<name>A0A7J7D0R5_TRIWF</name>
<evidence type="ECO:0000259" key="2">
    <source>
        <dbReference type="Pfam" id="PF14309"/>
    </source>
</evidence>
<feature type="compositionally biased region" description="Polar residues" evidence="1">
    <location>
        <begin position="636"/>
        <end position="647"/>
    </location>
</feature>
<dbReference type="AlphaFoldDB" id="A0A7J7D0R5"/>
<dbReference type="Pfam" id="PF14309">
    <property type="entry name" value="DUF4378"/>
    <property type="match status" value="1"/>
</dbReference>
<organism evidence="4 5">
    <name type="scientific">Tripterygium wilfordii</name>
    <name type="common">Thunder God vine</name>
    <dbReference type="NCBI Taxonomy" id="458696"/>
    <lineage>
        <taxon>Eukaryota</taxon>
        <taxon>Viridiplantae</taxon>
        <taxon>Streptophyta</taxon>
        <taxon>Embryophyta</taxon>
        <taxon>Tracheophyta</taxon>
        <taxon>Spermatophyta</taxon>
        <taxon>Magnoliopsida</taxon>
        <taxon>eudicotyledons</taxon>
        <taxon>Gunneridae</taxon>
        <taxon>Pentapetalae</taxon>
        <taxon>rosids</taxon>
        <taxon>fabids</taxon>
        <taxon>Celastrales</taxon>
        <taxon>Celastraceae</taxon>
        <taxon>Tripterygium</taxon>
    </lineage>
</organism>
<evidence type="ECO:0000313" key="5">
    <source>
        <dbReference type="Proteomes" id="UP000593562"/>
    </source>
</evidence>
<dbReference type="InParanoid" id="A0A7J7D0R5"/>
<feature type="region of interest" description="Disordered" evidence="1">
    <location>
        <begin position="233"/>
        <end position="371"/>
    </location>
</feature>
<feature type="domain" description="DUF3741" evidence="3">
    <location>
        <begin position="88"/>
        <end position="117"/>
    </location>
</feature>